<proteinExistence type="inferred from homology"/>
<comment type="cofactor">
    <cofactor evidence="1 6">
        <name>pyridoxal 5'-phosphate</name>
        <dbReference type="ChEBI" id="CHEBI:597326"/>
    </cofactor>
</comment>
<dbReference type="PANTHER" id="PTHR46383">
    <property type="entry name" value="ASPARTATE AMINOTRANSFERASE"/>
    <property type="match status" value="1"/>
</dbReference>
<evidence type="ECO:0000256" key="2">
    <source>
        <dbReference type="ARBA" id="ARBA00007441"/>
    </source>
</evidence>
<dbReference type="EC" id="2.6.1.-" evidence="6"/>
<evidence type="ECO:0000313" key="8">
    <source>
        <dbReference type="EMBL" id="BBP91933.1"/>
    </source>
</evidence>
<dbReference type="Proteomes" id="UP000464658">
    <property type="component" value="Chromosome"/>
</dbReference>
<dbReference type="Gene3D" id="3.40.640.10">
    <property type="entry name" value="Type I PLP-dependent aspartate aminotransferase-like (Major domain)"/>
    <property type="match status" value="1"/>
</dbReference>
<dbReference type="InterPro" id="IPR015421">
    <property type="entry name" value="PyrdxlP-dep_Trfase_major"/>
</dbReference>
<dbReference type="PANTHER" id="PTHR46383:SF3">
    <property type="entry name" value="ASPARTATE AMINOTRANSFERASE-RELATED"/>
    <property type="match status" value="1"/>
</dbReference>
<feature type="domain" description="Aminotransferase class I/classII large" evidence="7">
    <location>
        <begin position="11"/>
        <end position="55"/>
    </location>
</feature>
<evidence type="ECO:0000259" key="7">
    <source>
        <dbReference type="Pfam" id="PF00155"/>
    </source>
</evidence>
<dbReference type="Pfam" id="PF00155">
    <property type="entry name" value="Aminotran_1_2"/>
    <property type="match status" value="1"/>
</dbReference>
<dbReference type="InterPro" id="IPR050596">
    <property type="entry name" value="AspAT/PAT-like"/>
</dbReference>
<protein>
    <recommendedName>
        <fullName evidence="6">Aminotransferase</fullName>
        <ecNumber evidence="6">2.6.1.-</ecNumber>
    </recommendedName>
</protein>
<evidence type="ECO:0000313" key="9">
    <source>
        <dbReference type="Proteomes" id="UP000464658"/>
    </source>
</evidence>
<dbReference type="AlphaFoldDB" id="A0A5S9MFQ4"/>
<dbReference type="GO" id="GO:0030170">
    <property type="term" value="F:pyridoxal phosphate binding"/>
    <property type="evidence" value="ECO:0007669"/>
    <property type="project" value="InterPro"/>
</dbReference>
<keyword evidence="5" id="KW-0663">Pyridoxal phosphate</keyword>
<comment type="similarity">
    <text evidence="2 6">Belongs to the class-I pyridoxal-phosphate-dependent aminotransferase family.</text>
</comment>
<keyword evidence="4 6" id="KW-0808">Transferase</keyword>
<evidence type="ECO:0000256" key="5">
    <source>
        <dbReference type="ARBA" id="ARBA00022898"/>
    </source>
</evidence>
<dbReference type="InterPro" id="IPR004838">
    <property type="entry name" value="NHTrfase_class1_PyrdxlP-BS"/>
</dbReference>
<dbReference type="SUPFAM" id="SSF53383">
    <property type="entry name" value="PLP-dependent transferases"/>
    <property type="match status" value="1"/>
</dbReference>
<sequence>MKLFTSVAAIQDMKERTILISGFSKGFAMTGWRLGYVAAPPVLRDAMLKNTSIFYDVRAGDGTICGRRSIKKWT</sequence>
<dbReference type="EMBL" id="AP021906">
    <property type="protein sequence ID" value="BBP91933.1"/>
    <property type="molecule type" value="Genomic_DNA"/>
</dbReference>
<evidence type="ECO:0000256" key="6">
    <source>
        <dbReference type="RuleBase" id="RU000481"/>
    </source>
</evidence>
<dbReference type="PROSITE" id="PS00105">
    <property type="entry name" value="AA_TRANSFER_CLASS_1"/>
    <property type="match status" value="1"/>
</dbReference>
<reference evidence="8 9" key="1">
    <citation type="submission" date="2019-12" db="EMBL/GenBank/DDBJ databases">
        <title>Full genome sequence of a Bacillus safensis strain isolated from commercially available natto in Indonesia.</title>
        <authorList>
            <person name="Yoshida M."/>
            <person name="Uomi M."/>
            <person name="Waturangi D."/>
            <person name="Ekaputri J.J."/>
            <person name="Setiamarga D.H.E."/>
        </authorList>
    </citation>
    <scope>NUCLEOTIDE SEQUENCE [LARGE SCALE GENOMIC DNA]</scope>
    <source>
        <strain evidence="8 9">IDN1</strain>
    </source>
</reference>
<organism evidence="8 9">
    <name type="scientific">Bacillus safensis</name>
    <dbReference type="NCBI Taxonomy" id="561879"/>
    <lineage>
        <taxon>Bacteria</taxon>
        <taxon>Bacillati</taxon>
        <taxon>Bacillota</taxon>
        <taxon>Bacilli</taxon>
        <taxon>Bacillales</taxon>
        <taxon>Bacillaceae</taxon>
        <taxon>Bacillus</taxon>
    </lineage>
</organism>
<dbReference type="GO" id="GO:0006520">
    <property type="term" value="P:amino acid metabolic process"/>
    <property type="evidence" value="ECO:0007669"/>
    <property type="project" value="InterPro"/>
</dbReference>
<keyword evidence="3 6" id="KW-0032">Aminotransferase</keyword>
<dbReference type="InterPro" id="IPR015424">
    <property type="entry name" value="PyrdxlP-dep_Trfase"/>
</dbReference>
<evidence type="ECO:0000256" key="1">
    <source>
        <dbReference type="ARBA" id="ARBA00001933"/>
    </source>
</evidence>
<name>A0A5S9MFQ4_BACIA</name>
<gene>
    <name evidence="8" type="ORF">BsIDN1_55510</name>
</gene>
<evidence type="ECO:0000256" key="4">
    <source>
        <dbReference type="ARBA" id="ARBA00022679"/>
    </source>
</evidence>
<accession>A0A5S9MFQ4</accession>
<dbReference type="GO" id="GO:0008483">
    <property type="term" value="F:transaminase activity"/>
    <property type="evidence" value="ECO:0007669"/>
    <property type="project" value="UniProtKB-KW"/>
</dbReference>
<dbReference type="InterPro" id="IPR004839">
    <property type="entry name" value="Aminotransferase_I/II_large"/>
</dbReference>
<evidence type="ECO:0000256" key="3">
    <source>
        <dbReference type="ARBA" id="ARBA00022576"/>
    </source>
</evidence>